<name>A0ABP7E663_9ACTN</name>
<evidence type="ECO:0000259" key="1">
    <source>
        <dbReference type="Pfam" id="PF14742"/>
    </source>
</evidence>
<proteinExistence type="predicted"/>
<sequence>MADHHLQPLLHDLVSTVLAPTTALSGTDGQIRAAGVQGLFHADARVLSRAGLEIDGREPEPIGHAVPAPGVSRFVGLARWLGDPGPDPTVRIDRVRVVTPGAMDEEITIASTAAEPVTCTVSITLSCDFAPIEVVKSGGAADPLPPAVSGGELTWQTGGIRVTVAGPGFEADGAGLRRVVTVAPRQRVTLRWGVSVEDPKAAVTAPPGPPEWSRPEIEADDARLVRLIRQSLDDLESLRLTETAAPGDTFLGAGVPWFLTLFGRDSIWAARMLLPLGTELAAGTLRVLARRQGVKVDPGSGEAPGKIMHELRRGEFTVEGNGLRLPAAYYGTIDATPLWISLLHDAWRWGMPQDEVGALLPVLEAALGWLDEYGDADGDGFLEYIDTSSRGLANQGWKDSGDAMRFHDGRQAEPPIALVEVQGYAYEAAVAGAALLEAYGRPGAERWRDYAGRMAERFRERFWVDAGYPALALDRDKRPVDALTSNIGHLLGTGILTPAEELRIAETLRDPAMSGAFGLRTMSTADAAFSPLSYHCGSVWTHDTAIVISGLARSRHGEVPAALAADLAEGVLSAAEAFGYRLPELHAGDDRALMGRPIAYPASCRPQAWSAAAAVALLQAAVGLYPDVPGGRAVVRPLPGAPLGALAVRGLRVAGAPVDVAVDGSGAVRVTGLPSGVSLAQQPGD</sequence>
<comment type="caution">
    <text evidence="3">The sequence shown here is derived from an EMBL/GenBank/DDBJ whole genome shotgun (WGS) entry which is preliminary data.</text>
</comment>
<dbReference type="InterPro" id="IPR008928">
    <property type="entry name" value="6-hairpin_glycosidase_sf"/>
</dbReference>
<feature type="domain" description="Mannosylglycerate hydrolase MGH1-like glycoside hydrolase" evidence="2">
    <location>
        <begin position="352"/>
        <end position="571"/>
    </location>
</feature>
<dbReference type="SUPFAM" id="SSF48208">
    <property type="entry name" value="Six-hairpin glycosidases"/>
    <property type="match status" value="1"/>
</dbReference>
<accession>A0ABP7E663</accession>
<dbReference type="RefSeq" id="WP_344895225.1">
    <property type="nucleotide sequence ID" value="NZ_BAAAZP010000226.1"/>
</dbReference>
<evidence type="ECO:0000259" key="2">
    <source>
        <dbReference type="Pfam" id="PF22422"/>
    </source>
</evidence>
<evidence type="ECO:0000313" key="3">
    <source>
        <dbReference type="EMBL" id="GAA3714816.1"/>
    </source>
</evidence>
<dbReference type="InterPro" id="IPR032856">
    <property type="entry name" value="GDE_N_bis"/>
</dbReference>
<evidence type="ECO:0000313" key="4">
    <source>
        <dbReference type="Proteomes" id="UP001500902"/>
    </source>
</evidence>
<reference evidence="4" key="1">
    <citation type="journal article" date="2019" name="Int. J. Syst. Evol. Microbiol.">
        <title>The Global Catalogue of Microorganisms (GCM) 10K type strain sequencing project: providing services to taxonomists for standard genome sequencing and annotation.</title>
        <authorList>
            <consortium name="The Broad Institute Genomics Platform"/>
            <consortium name="The Broad Institute Genome Sequencing Center for Infectious Disease"/>
            <person name="Wu L."/>
            <person name="Ma J."/>
        </authorList>
    </citation>
    <scope>NUCLEOTIDE SEQUENCE [LARGE SCALE GENOMIC DNA]</scope>
    <source>
        <strain evidence="4">JCM 16904</strain>
    </source>
</reference>
<dbReference type="Pfam" id="PF14742">
    <property type="entry name" value="GDE_N_bis"/>
    <property type="match status" value="1"/>
</dbReference>
<organism evidence="3 4">
    <name type="scientific">Nonomuraea antimicrobica</name>
    <dbReference type="NCBI Taxonomy" id="561173"/>
    <lineage>
        <taxon>Bacteria</taxon>
        <taxon>Bacillati</taxon>
        <taxon>Actinomycetota</taxon>
        <taxon>Actinomycetes</taxon>
        <taxon>Streptosporangiales</taxon>
        <taxon>Streptosporangiaceae</taxon>
        <taxon>Nonomuraea</taxon>
    </lineage>
</organism>
<keyword evidence="4" id="KW-1185">Reference proteome</keyword>
<dbReference type="InterPro" id="IPR054491">
    <property type="entry name" value="MGH1-like_GH"/>
</dbReference>
<dbReference type="Pfam" id="PF22422">
    <property type="entry name" value="MGH1-like_GH"/>
    <property type="match status" value="1"/>
</dbReference>
<protein>
    <submittedName>
        <fullName evidence="3">Glycogen debranching N-terminal domain-containing protein</fullName>
    </submittedName>
</protein>
<feature type="domain" description="Putative glycogen debranching enzyme N-terminal" evidence="1">
    <location>
        <begin position="20"/>
        <end position="192"/>
    </location>
</feature>
<gene>
    <name evidence="3" type="ORF">GCM10022224_095570</name>
</gene>
<dbReference type="Gene3D" id="1.50.10.10">
    <property type="match status" value="1"/>
</dbReference>
<dbReference type="InterPro" id="IPR012341">
    <property type="entry name" value="6hp_glycosidase-like_sf"/>
</dbReference>
<dbReference type="EMBL" id="BAAAZP010000226">
    <property type="protein sequence ID" value="GAA3714816.1"/>
    <property type="molecule type" value="Genomic_DNA"/>
</dbReference>
<dbReference type="Proteomes" id="UP001500902">
    <property type="component" value="Unassembled WGS sequence"/>
</dbReference>